<evidence type="ECO:0000256" key="6">
    <source>
        <dbReference type="ARBA" id="ARBA00022840"/>
    </source>
</evidence>
<reference evidence="10" key="1">
    <citation type="submission" date="2022-10" db="EMBL/GenBank/DDBJ databases">
        <title>Novel sulphate-reducing endosymbionts in the free-living metamonad Anaeramoeba.</title>
        <authorList>
            <person name="Jerlstrom-Hultqvist J."/>
            <person name="Cepicka I."/>
            <person name="Gallot-Lavallee L."/>
            <person name="Salas-Leiva D."/>
            <person name="Curtis B.A."/>
            <person name="Zahonova K."/>
            <person name="Pipaliya S."/>
            <person name="Dacks J."/>
            <person name="Roger A.J."/>
        </authorList>
    </citation>
    <scope>NUCLEOTIDE SEQUENCE</scope>
    <source>
        <strain evidence="10">BMAN</strain>
    </source>
</reference>
<evidence type="ECO:0000256" key="3">
    <source>
        <dbReference type="ARBA" id="ARBA00022679"/>
    </source>
</evidence>
<accession>A0A9Q0LFU7</accession>
<keyword evidence="6 7" id="KW-0067">ATP-binding</keyword>
<dbReference type="SMART" id="SM00220">
    <property type="entry name" value="S_TKc"/>
    <property type="match status" value="1"/>
</dbReference>
<dbReference type="AlphaFoldDB" id="A0A9Q0LFU7"/>
<protein>
    <submittedName>
        <fullName evidence="10">Glycogen synthase kinase-3 beta</fullName>
    </submittedName>
</protein>
<evidence type="ECO:0000313" key="10">
    <source>
        <dbReference type="EMBL" id="KAJ5072501.1"/>
    </source>
</evidence>
<evidence type="ECO:0000256" key="2">
    <source>
        <dbReference type="ARBA" id="ARBA00022527"/>
    </source>
</evidence>
<feature type="binding site" evidence="7">
    <location>
        <position position="46"/>
    </location>
    <ligand>
        <name>ATP</name>
        <dbReference type="ChEBI" id="CHEBI:30616"/>
    </ligand>
</feature>
<sequence>MSDSSESIPKSRVVKYRAEKIIGKGAFGLVYKATVVETGEIVAIKKVLQDQRYKNRELSIMKQLDHINIIKLQNYFYTHNETEKEIFLNLVLDYIPDTVSRLSKRYRKRKQLMPLIWIKESYLHKLGICHRDIKPQNLLIDLDTGYLKLCDFGSAKALVKGQSNISYICSRFYRAPELIFGATEYTTNIGTKSYILLIKQTLIFFLIDIWSTGCIFAELLLGRPIFPGESGIGQLVEIIKVLGTPSRQEIKEMNPDYTKYDFPQIQPKPLFSFFPQSTSSEALDCLSKILVYTPTQRLKPLEICAHPFFDELRSPNTLLPNGNSLPSLFDFSTQGVSPSVIEKLIPNNLPKNLSFSNSNEQEKKISNQK</sequence>
<dbReference type="GO" id="GO:0005737">
    <property type="term" value="C:cytoplasm"/>
    <property type="evidence" value="ECO:0007669"/>
    <property type="project" value="TreeGrafter"/>
</dbReference>
<dbReference type="EMBL" id="JAPDFW010000081">
    <property type="protein sequence ID" value="KAJ5072501.1"/>
    <property type="molecule type" value="Genomic_DNA"/>
</dbReference>
<dbReference type="InterPro" id="IPR011009">
    <property type="entry name" value="Kinase-like_dom_sf"/>
</dbReference>
<dbReference type="InterPro" id="IPR008271">
    <property type="entry name" value="Ser/Thr_kinase_AS"/>
</dbReference>
<dbReference type="Gene3D" id="3.30.200.20">
    <property type="entry name" value="Phosphorylase Kinase, domain 1"/>
    <property type="match status" value="1"/>
</dbReference>
<evidence type="ECO:0000256" key="8">
    <source>
        <dbReference type="RuleBase" id="RU000304"/>
    </source>
</evidence>
<keyword evidence="11" id="KW-1185">Reference proteome</keyword>
<dbReference type="Gene3D" id="1.10.510.10">
    <property type="entry name" value="Transferase(Phosphotransferase) domain 1"/>
    <property type="match status" value="1"/>
</dbReference>
<dbReference type="PROSITE" id="PS00108">
    <property type="entry name" value="PROTEIN_KINASE_ST"/>
    <property type="match status" value="1"/>
</dbReference>
<comment type="similarity">
    <text evidence="1">Belongs to the protein kinase superfamily. CMGC Ser/Thr protein kinase family. GSK-3 subfamily.</text>
</comment>
<dbReference type="Proteomes" id="UP001149090">
    <property type="component" value="Unassembled WGS sequence"/>
</dbReference>
<keyword evidence="3" id="KW-0808">Transferase</keyword>
<dbReference type="GO" id="GO:0005634">
    <property type="term" value="C:nucleus"/>
    <property type="evidence" value="ECO:0007669"/>
    <property type="project" value="TreeGrafter"/>
</dbReference>
<gene>
    <name evidence="10" type="ORF">M0811_01516</name>
</gene>
<dbReference type="GO" id="GO:0005524">
    <property type="term" value="F:ATP binding"/>
    <property type="evidence" value="ECO:0007669"/>
    <property type="project" value="UniProtKB-UniRule"/>
</dbReference>
<dbReference type="FunFam" id="3.30.200.20:FF:000009">
    <property type="entry name" value="Glycogen synthase kinase-3 beta"/>
    <property type="match status" value="1"/>
</dbReference>
<dbReference type="InterPro" id="IPR050591">
    <property type="entry name" value="GSK-3"/>
</dbReference>
<keyword evidence="4 7" id="KW-0547">Nucleotide-binding</keyword>
<evidence type="ECO:0000313" key="11">
    <source>
        <dbReference type="Proteomes" id="UP001149090"/>
    </source>
</evidence>
<dbReference type="PROSITE" id="PS50011">
    <property type="entry name" value="PROTEIN_KINASE_DOM"/>
    <property type="match status" value="1"/>
</dbReference>
<name>A0A9Q0LFU7_ANAIG</name>
<dbReference type="InterPro" id="IPR000719">
    <property type="entry name" value="Prot_kinase_dom"/>
</dbReference>
<dbReference type="GO" id="GO:0030154">
    <property type="term" value="P:cell differentiation"/>
    <property type="evidence" value="ECO:0007669"/>
    <property type="project" value="TreeGrafter"/>
</dbReference>
<dbReference type="GO" id="GO:0004674">
    <property type="term" value="F:protein serine/threonine kinase activity"/>
    <property type="evidence" value="ECO:0007669"/>
    <property type="project" value="UniProtKB-KW"/>
</dbReference>
<evidence type="ECO:0000256" key="7">
    <source>
        <dbReference type="PROSITE-ProRule" id="PRU10141"/>
    </source>
</evidence>
<dbReference type="InterPro" id="IPR017441">
    <property type="entry name" value="Protein_kinase_ATP_BS"/>
</dbReference>
<dbReference type="OMA" id="CLHAFFD"/>
<evidence type="ECO:0000256" key="4">
    <source>
        <dbReference type="ARBA" id="ARBA00022741"/>
    </source>
</evidence>
<keyword evidence="2 8" id="KW-0723">Serine/threonine-protein kinase</keyword>
<evidence type="ECO:0000256" key="1">
    <source>
        <dbReference type="ARBA" id="ARBA00005527"/>
    </source>
</evidence>
<dbReference type="CDD" id="cd14137">
    <property type="entry name" value="STKc_GSK3"/>
    <property type="match status" value="1"/>
</dbReference>
<proteinExistence type="inferred from homology"/>
<dbReference type="OrthoDB" id="272141at2759"/>
<dbReference type="SUPFAM" id="SSF56112">
    <property type="entry name" value="Protein kinase-like (PK-like)"/>
    <property type="match status" value="1"/>
</dbReference>
<comment type="caution">
    <text evidence="10">The sequence shown here is derived from an EMBL/GenBank/DDBJ whole genome shotgun (WGS) entry which is preliminary data.</text>
</comment>
<dbReference type="InterPro" id="IPR039192">
    <property type="entry name" value="STKc_GSK3"/>
</dbReference>
<feature type="domain" description="Protein kinase" evidence="9">
    <location>
        <begin position="16"/>
        <end position="309"/>
    </location>
</feature>
<dbReference type="GO" id="GO:0007165">
    <property type="term" value="P:signal transduction"/>
    <property type="evidence" value="ECO:0007669"/>
    <property type="project" value="TreeGrafter"/>
</dbReference>
<organism evidence="10 11">
    <name type="scientific">Anaeramoeba ignava</name>
    <name type="common">Anaerobic marine amoeba</name>
    <dbReference type="NCBI Taxonomy" id="1746090"/>
    <lineage>
        <taxon>Eukaryota</taxon>
        <taxon>Metamonada</taxon>
        <taxon>Anaeramoebidae</taxon>
        <taxon>Anaeramoeba</taxon>
    </lineage>
</organism>
<dbReference type="PROSITE" id="PS00107">
    <property type="entry name" value="PROTEIN_KINASE_ATP"/>
    <property type="match status" value="1"/>
</dbReference>
<evidence type="ECO:0000256" key="5">
    <source>
        <dbReference type="ARBA" id="ARBA00022777"/>
    </source>
</evidence>
<dbReference type="PANTHER" id="PTHR24057">
    <property type="entry name" value="GLYCOGEN SYNTHASE KINASE-3 ALPHA"/>
    <property type="match status" value="1"/>
</dbReference>
<dbReference type="PANTHER" id="PTHR24057:SF0">
    <property type="entry name" value="PROTEIN KINASE SHAGGY-RELATED"/>
    <property type="match status" value="1"/>
</dbReference>
<dbReference type="Pfam" id="PF00069">
    <property type="entry name" value="Pkinase"/>
    <property type="match status" value="1"/>
</dbReference>
<evidence type="ECO:0000259" key="9">
    <source>
        <dbReference type="PROSITE" id="PS50011"/>
    </source>
</evidence>
<keyword evidence="5 10" id="KW-0418">Kinase</keyword>